<feature type="region of interest" description="Disordered" evidence="1">
    <location>
        <begin position="41"/>
        <end position="83"/>
    </location>
</feature>
<keyword evidence="2" id="KW-0472">Membrane</keyword>
<dbReference type="RefSeq" id="WP_267780076.1">
    <property type="nucleotide sequence ID" value="NZ_CP113089.1"/>
</dbReference>
<feature type="transmembrane region" description="Helical" evidence="2">
    <location>
        <begin position="87"/>
        <end position="108"/>
    </location>
</feature>
<evidence type="ECO:0000256" key="1">
    <source>
        <dbReference type="SAM" id="MobiDB-lite"/>
    </source>
</evidence>
<dbReference type="Proteomes" id="UP001164706">
    <property type="component" value="Chromosome"/>
</dbReference>
<evidence type="ECO:0000313" key="3">
    <source>
        <dbReference type="EMBL" id="WAB80408.1"/>
    </source>
</evidence>
<evidence type="ECO:0000256" key="2">
    <source>
        <dbReference type="SAM" id="Phobius"/>
    </source>
</evidence>
<accession>A0A9E8S7R5</accession>
<evidence type="ECO:0000313" key="4">
    <source>
        <dbReference type="Proteomes" id="UP001164706"/>
    </source>
</evidence>
<dbReference type="EMBL" id="CP113089">
    <property type="protein sequence ID" value="WAB80408.1"/>
    <property type="molecule type" value="Genomic_DNA"/>
</dbReference>
<dbReference type="AlphaFoldDB" id="A0A9E8S7R5"/>
<organism evidence="3 4">
    <name type="scientific">Microcella daejeonensis</name>
    <dbReference type="NCBI Taxonomy" id="2994971"/>
    <lineage>
        <taxon>Bacteria</taxon>
        <taxon>Bacillati</taxon>
        <taxon>Actinomycetota</taxon>
        <taxon>Actinomycetes</taxon>
        <taxon>Micrococcales</taxon>
        <taxon>Microbacteriaceae</taxon>
        <taxon>Microcella</taxon>
    </lineage>
</organism>
<reference evidence="3" key="1">
    <citation type="submission" date="2022-11" db="EMBL/GenBank/DDBJ databases">
        <title>Description of Microcella daejonensis nov. sp, isolated from riverside soil.</title>
        <authorList>
            <person name="Molina K.M."/>
            <person name="Kim S.B."/>
        </authorList>
    </citation>
    <scope>NUCLEOTIDE SEQUENCE</scope>
    <source>
        <strain evidence="3">MMS21-STM12</strain>
    </source>
</reference>
<gene>
    <name evidence="3" type="ORF">OVN18_07430</name>
</gene>
<feature type="compositionally biased region" description="Basic and acidic residues" evidence="1">
    <location>
        <begin position="41"/>
        <end position="57"/>
    </location>
</feature>
<sequence>MGEQLSKVDTTQLQRWAYGRAITPDERARAAEAANELQRRADALQKATKDAESERLAVESMESGSGVLSSRGAADDESRSSPNHRKALAGVIGVGVLLALVSSAFVFADNSQSAGALAVFETEETQLDRNWASRLESWGYSGITAGPRTAEVGDGYILIAARVSTVPEGRSTEWDSYCLFLASPGTDNGSWALSESCTSPDHFERDGTTVVAQVTDATDQAGVASWGPTDGPRFDASKSVDELSAERGSALDLLANPLARYSGESRILSGVVDPDDLLMGPSVVHDAPIPSGEVVSVQIHLRDAMLPTAGSEPELCMTVAHTESASSQTCKPLQAALDSGISLIEVIAGDSWLIGVDETGAVQVQRD</sequence>
<dbReference type="KEGG" id="mdb:OVN18_07430"/>
<name>A0A9E8S7R5_9MICO</name>
<keyword evidence="2" id="KW-1133">Transmembrane helix</keyword>
<protein>
    <submittedName>
        <fullName evidence="3">Uncharacterized protein</fullName>
    </submittedName>
</protein>
<proteinExistence type="predicted"/>
<keyword evidence="4" id="KW-1185">Reference proteome</keyword>
<keyword evidence="2" id="KW-0812">Transmembrane</keyword>